<evidence type="ECO:0000259" key="2">
    <source>
        <dbReference type="Pfam" id="PF00179"/>
    </source>
</evidence>
<dbReference type="EMBL" id="CAOQHR010000002">
    <property type="protein sequence ID" value="CAI6326971.1"/>
    <property type="molecule type" value="Genomic_DNA"/>
</dbReference>
<name>A0A9W4U9G8_9PLEO</name>
<reference evidence="3" key="1">
    <citation type="submission" date="2023-01" db="EMBL/GenBank/DDBJ databases">
        <authorList>
            <person name="Van Ghelder C."/>
            <person name="Rancurel C."/>
        </authorList>
    </citation>
    <scope>NUCLEOTIDE SEQUENCE</scope>
    <source>
        <strain evidence="3">CNCM I-4278</strain>
    </source>
</reference>
<evidence type="ECO:0000256" key="1">
    <source>
        <dbReference type="SAM" id="MobiDB-lite"/>
    </source>
</evidence>
<dbReference type="AlphaFoldDB" id="A0A9W4U9G8"/>
<comment type="caution">
    <text evidence="3">The sequence shown here is derived from an EMBL/GenBank/DDBJ whole genome shotgun (WGS) entry which is preliminary data.</text>
</comment>
<feature type="compositionally biased region" description="Polar residues" evidence="1">
    <location>
        <begin position="339"/>
        <end position="361"/>
    </location>
</feature>
<sequence length="438" mass="47533">MLINSSLCLYEGVGYPMLRCAAQATTGCLPRLQTVNMHPMSTHAAQSKRGIPVSALAVGDDAMCGVPARVSASSFGGGVVGERVPSHMSRARRPSPLTTVPQSINLPWGTSLPTAMPHPDALPTLQSFRKQQLLVEFSGLRHASLDGVFVSITPGDPSLWVGVIFVRKGPYAPAVLRFQISFPPNYPALPPLVTFSTDVFHPLLTPLTTYTYTTGSTDAGTVSATDDERLPPGGFSLRHGFPQWFGRARQSAASSRNVSGSGADSTPPSITHLPPDLKENPFRPVPSDDGAGKPISIVRVIDYVRTTFSDEHVLDSIPLEAAAHPSAYHAWQAYRAATLQRQQPSPKSPTSESQVNSNEPNRQVEHSTLGRNRRPGEWNWEGVWEERVRKAVKSSLSEPVLFGGASGEDIIRFRNVDEDNMERMKDHLDTIASRSATV</sequence>
<feature type="region of interest" description="Disordered" evidence="1">
    <location>
        <begin position="338"/>
        <end position="376"/>
    </location>
</feature>
<feature type="compositionally biased region" description="Polar residues" evidence="1">
    <location>
        <begin position="252"/>
        <end position="269"/>
    </location>
</feature>
<feature type="region of interest" description="Disordered" evidence="1">
    <location>
        <begin position="252"/>
        <end position="291"/>
    </location>
</feature>
<organism evidence="3 4">
    <name type="scientific">Periconia digitata</name>
    <dbReference type="NCBI Taxonomy" id="1303443"/>
    <lineage>
        <taxon>Eukaryota</taxon>
        <taxon>Fungi</taxon>
        <taxon>Dikarya</taxon>
        <taxon>Ascomycota</taxon>
        <taxon>Pezizomycotina</taxon>
        <taxon>Dothideomycetes</taxon>
        <taxon>Pleosporomycetidae</taxon>
        <taxon>Pleosporales</taxon>
        <taxon>Massarineae</taxon>
        <taxon>Periconiaceae</taxon>
        <taxon>Periconia</taxon>
    </lineage>
</organism>
<accession>A0A9W4U9G8</accession>
<evidence type="ECO:0000313" key="4">
    <source>
        <dbReference type="Proteomes" id="UP001152607"/>
    </source>
</evidence>
<dbReference type="InterPro" id="IPR016135">
    <property type="entry name" value="UBQ-conjugating_enzyme/RWD"/>
</dbReference>
<dbReference type="OrthoDB" id="5596422at2759"/>
<dbReference type="SUPFAM" id="SSF54495">
    <property type="entry name" value="UBC-like"/>
    <property type="match status" value="1"/>
</dbReference>
<dbReference type="Proteomes" id="UP001152607">
    <property type="component" value="Unassembled WGS sequence"/>
</dbReference>
<dbReference type="CDD" id="cd23814">
    <property type="entry name" value="UEV_AKTIP"/>
    <property type="match status" value="1"/>
</dbReference>
<evidence type="ECO:0000313" key="3">
    <source>
        <dbReference type="EMBL" id="CAI6326971.1"/>
    </source>
</evidence>
<feature type="domain" description="UBC core" evidence="2">
    <location>
        <begin position="156"/>
        <end position="204"/>
    </location>
</feature>
<keyword evidence="4" id="KW-1185">Reference proteome</keyword>
<proteinExistence type="predicted"/>
<gene>
    <name evidence="3" type="ORF">PDIGIT_LOCUS3867</name>
</gene>
<dbReference type="Pfam" id="PF00179">
    <property type="entry name" value="UQ_con"/>
    <property type="match status" value="1"/>
</dbReference>
<dbReference type="InterPro" id="IPR000608">
    <property type="entry name" value="UBC"/>
</dbReference>
<protein>
    <recommendedName>
        <fullName evidence="2">UBC core domain-containing protein</fullName>
    </recommendedName>
</protein>
<dbReference type="Gene3D" id="3.10.110.10">
    <property type="entry name" value="Ubiquitin Conjugating Enzyme"/>
    <property type="match status" value="1"/>
</dbReference>